<keyword evidence="2" id="KW-1185">Reference proteome</keyword>
<dbReference type="InterPro" id="IPR011029">
    <property type="entry name" value="DEATH-like_dom_sf"/>
</dbReference>
<evidence type="ECO:0000313" key="2">
    <source>
        <dbReference type="Proteomes" id="UP001164746"/>
    </source>
</evidence>
<proteinExistence type="predicted"/>
<dbReference type="Proteomes" id="UP001164746">
    <property type="component" value="Chromosome 10"/>
</dbReference>
<reference evidence="1" key="1">
    <citation type="submission" date="2022-11" db="EMBL/GenBank/DDBJ databases">
        <title>Centuries of genome instability and evolution in soft-shell clam transmissible cancer (bioRxiv).</title>
        <authorList>
            <person name="Hart S.F.M."/>
            <person name="Yonemitsu M.A."/>
            <person name="Giersch R.M."/>
            <person name="Beal B.F."/>
            <person name="Arriagada G."/>
            <person name="Davis B.W."/>
            <person name="Ostrander E.A."/>
            <person name="Goff S.P."/>
            <person name="Metzger M.J."/>
        </authorList>
    </citation>
    <scope>NUCLEOTIDE SEQUENCE</scope>
    <source>
        <strain evidence="1">MELC-2E11</strain>
        <tissue evidence="1">Siphon/mantle</tissue>
    </source>
</reference>
<accession>A0ABY7F2T5</accession>
<dbReference type="CDD" id="cd01671">
    <property type="entry name" value="CARD"/>
    <property type="match status" value="1"/>
</dbReference>
<organism evidence="1 2">
    <name type="scientific">Mya arenaria</name>
    <name type="common">Soft-shell clam</name>
    <dbReference type="NCBI Taxonomy" id="6604"/>
    <lineage>
        <taxon>Eukaryota</taxon>
        <taxon>Metazoa</taxon>
        <taxon>Spiralia</taxon>
        <taxon>Lophotrochozoa</taxon>
        <taxon>Mollusca</taxon>
        <taxon>Bivalvia</taxon>
        <taxon>Autobranchia</taxon>
        <taxon>Heteroconchia</taxon>
        <taxon>Euheterodonta</taxon>
        <taxon>Imparidentia</taxon>
        <taxon>Neoheterodontei</taxon>
        <taxon>Myida</taxon>
        <taxon>Myoidea</taxon>
        <taxon>Myidae</taxon>
        <taxon>Mya</taxon>
    </lineage>
</organism>
<gene>
    <name evidence="1" type="ORF">MAR_031069</name>
</gene>
<name>A0ABY7F2T5_MYAAR</name>
<dbReference type="EMBL" id="CP111021">
    <property type="protein sequence ID" value="WAR16475.1"/>
    <property type="molecule type" value="Genomic_DNA"/>
</dbReference>
<dbReference type="Gene3D" id="1.10.533.10">
    <property type="entry name" value="Death Domain, Fas"/>
    <property type="match status" value="1"/>
</dbReference>
<evidence type="ECO:0000313" key="1">
    <source>
        <dbReference type="EMBL" id="WAR16475.1"/>
    </source>
</evidence>
<protein>
    <recommendedName>
        <fullName evidence="3">DZIP3-like HEPN domain-containing protein</fullName>
    </recommendedName>
</protein>
<evidence type="ECO:0008006" key="3">
    <source>
        <dbReference type="Google" id="ProtNLM"/>
    </source>
</evidence>
<sequence>MASSGPDRESIFGKRNNIDANNFHRLVGLQYECGTTVLRKYLTFYISKIRKTNVNDFLKGLSLKLQTEIKDLTLDAFDITLLTKIILDECKPTGDIKKAVRALRECRNEIAHNPKGEINGKSQFNKASQNILTIAISLGDDVKRQFAERMNELHQSELVRSYSIVDIIKYNEELLEMRLVYSAPDGELIKLMLCKWSRQLARISDVSSFLERLKQNGVINEMEKRHVEQAYSSGGQIEKLILYIVQHATKETTFKFCAVLRERHPHLADLIEMKEHDGLEIDEYLASQQRRSIMNALQDLTYDEEGSKVECEMVHIKVEEWIQTPVTFRMLVACLKELFPGLRYEEGDARHTFSTTVNGY</sequence>